<comment type="pathway">
    <text evidence="2">Secondary metabolite biosynthesis.</text>
</comment>
<evidence type="ECO:0000256" key="4">
    <source>
        <dbReference type="ARBA" id="ARBA00022617"/>
    </source>
</evidence>
<dbReference type="PANTHER" id="PTHR46300:SF7">
    <property type="entry name" value="P450, PUTATIVE (EUROFUNG)-RELATED"/>
    <property type="match status" value="1"/>
</dbReference>
<evidence type="ECO:0000313" key="12">
    <source>
        <dbReference type="Proteomes" id="UP000620124"/>
    </source>
</evidence>
<dbReference type="InterPro" id="IPR001128">
    <property type="entry name" value="Cyt_P450"/>
</dbReference>
<name>A0A8H6X802_9AGAR</name>
<evidence type="ECO:0000256" key="9">
    <source>
        <dbReference type="PIRSR" id="PIRSR602401-1"/>
    </source>
</evidence>
<comment type="cofactor">
    <cofactor evidence="1 9">
        <name>heme</name>
        <dbReference type="ChEBI" id="CHEBI:30413"/>
    </cofactor>
</comment>
<dbReference type="InterPro" id="IPR002401">
    <property type="entry name" value="Cyt_P450_E_grp-I"/>
</dbReference>
<dbReference type="PRINTS" id="PR00385">
    <property type="entry name" value="P450"/>
</dbReference>
<evidence type="ECO:0000256" key="10">
    <source>
        <dbReference type="RuleBase" id="RU000461"/>
    </source>
</evidence>
<dbReference type="InterPro" id="IPR050364">
    <property type="entry name" value="Cytochrome_P450_fung"/>
</dbReference>
<accession>A0A8H6X802</accession>
<keyword evidence="8 10" id="KW-0503">Monooxygenase</keyword>
<dbReference type="InterPro" id="IPR017972">
    <property type="entry name" value="Cyt_P450_CS"/>
</dbReference>
<dbReference type="Pfam" id="PF00067">
    <property type="entry name" value="p450"/>
    <property type="match status" value="1"/>
</dbReference>
<evidence type="ECO:0000256" key="7">
    <source>
        <dbReference type="ARBA" id="ARBA00023004"/>
    </source>
</evidence>
<dbReference type="EMBL" id="JACAZI010000023">
    <property type="protein sequence ID" value="KAF7336122.1"/>
    <property type="molecule type" value="Genomic_DNA"/>
</dbReference>
<dbReference type="CDD" id="cd11065">
    <property type="entry name" value="CYP64-like"/>
    <property type="match status" value="1"/>
</dbReference>
<keyword evidence="12" id="KW-1185">Reference proteome</keyword>
<evidence type="ECO:0000313" key="11">
    <source>
        <dbReference type="EMBL" id="KAF7336122.1"/>
    </source>
</evidence>
<dbReference type="GO" id="GO:0004497">
    <property type="term" value="F:monooxygenase activity"/>
    <property type="evidence" value="ECO:0007669"/>
    <property type="project" value="UniProtKB-KW"/>
</dbReference>
<dbReference type="Proteomes" id="UP000620124">
    <property type="component" value="Unassembled WGS sequence"/>
</dbReference>
<organism evidence="11 12">
    <name type="scientific">Mycena venus</name>
    <dbReference type="NCBI Taxonomy" id="2733690"/>
    <lineage>
        <taxon>Eukaryota</taxon>
        <taxon>Fungi</taxon>
        <taxon>Dikarya</taxon>
        <taxon>Basidiomycota</taxon>
        <taxon>Agaricomycotina</taxon>
        <taxon>Agaricomycetes</taxon>
        <taxon>Agaricomycetidae</taxon>
        <taxon>Agaricales</taxon>
        <taxon>Marasmiineae</taxon>
        <taxon>Mycenaceae</taxon>
        <taxon>Mycena</taxon>
    </lineage>
</organism>
<keyword evidence="4 9" id="KW-0349">Heme</keyword>
<evidence type="ECO:0000256" key="5">
    <source>
        <dbReference type="ARBA" id="ARBA00022723"/>
    </source>
</evidence>
<dbReference type="PANTHER" id="PTHR46300">
    <property type="entry name" value="P450, PUTATIVE (EUROFUNG)-RELATED-RELATED"/>
    <property type="match status" value="1"/>
</dbReference>
<proteinExistence type="inferred from homology"/>
<feature type="binding site" description="axial binding residue" evidence="9">
    <location>
        <position position="460"/>
    </location>
    <ligand>
        <name>heme</name>
        <dbReference type="ChEBI" id="CHEBI:30413"/>
    </ligand>
    <ligandPart>
        <name>Fe</name>
        <dbReference type="ChEBI" id="CHEBI:18248"/>
    </ligandPart>
</feature>
<dbReference type="Gene3D" id="1.10.630.10">
    <property type="entry name" value="Cytochrome P450"/>
    <property type="match status" value="1"/>
</dbReference>
<dbReference type="OrthoDB" id="2789670at2759"/>
<dbReference type="PRINTS" id="PR00463">
    <property type="entry name" value="EP450I"/>
</dbReference>
<evidence type="ECO:0000256" key="3">
    <source>
        <dbReference type="ARBA" id="ARBA00010617"/>
    </source>
</evidence>
<gene>
    <name evidence="11" type="ORF">MVEN_02159300</name>
</gene>
<dbReference type="InterPro" id="IPR036396">
    <property type="entry name" value="Cyt_P450_sf"/>
</dbReference>
<keyword evidence="6 10" id="KW-0560">Oxidoreductase</keyword>
<protein>
    <submittedName>
        <fullName evidence="11">Cytochrome P450</fullName>
    </submittedName>
</protein>
<evidence type="ECO:0000256" key="8">
    <source>
        <dbReference type="ARBA" id="ARBA00023033"/>
    </source>
</evidence>
<evidence type="ECO:0000256" key="1">
    <source>
        <dbReference type="ARBA" id="ARBA00001971"/>
    </source>
</evidence>
<dbReference type="GO" id="GO:0005506">
    <property type="term" value="F:iron ion binding"/>
    <property type="evidence" value="ECO:0007669"/>
    <property type="project" value="InterPro"/>
</dbReference>
<dbReference type="AlphaFoldDB" id="A0A8H6X802"/>
<evidence type="ECO:0000256" key="2">
    <source>
        <dbReference type="ARBA" id="ARBA00005179"/>
    </source>
</evidence>
<dbReference type="GO" id="GO:0016705">
    <property type="term" value="F:oxidoreductase activity, acting on paired donors, with incorporation or reduction of molecular oxygen"/>
    <property type="evidence" value="ECO:0007669"/>
    <property type="project" value="InterPro"/>
</dbReference>
<sequence length="534" mass="59533">MSASKWFTLAFSALLYFGLRWRRKRSKLPLPPGPKKLPLVGNLLDIPRERQWEAYHRWSKELNSDIIHLDAAGTSIVVLSSMEAIRDIFEQRSSLYSGRLRLPMLVELMGWDFAFPFMNYGKERMVGITKYIGPSYSSPNIVGVRTEDCSTRPSTVPPQSNSIRRKQRQCMKSYAGFFKTPHDIMGHFRHLAGALIMDIAYGIKVLPSEDPYIQVIEQAMHNLSNASIPGAFLVDTFPALKYVPSWFPGAGFQHKAKEWRKVVREVLEKPFHKTKRSITMGTAQPSFTSLNLHNINESEASDVTAQEYLIKGVAATMYAAGADSTVSALGTFVLAMLANPEAQMKAQDEIDSVIGPGNLPDFTDELSLPYVSAIVKEVLRWRNVTPIAFPHYIAVDDEYRGYRIPAGSLVIGNTWAILHDKEMYADPHSFNPERFLLDGKLNPAVRDPETAAFGFGRRICPGRYMATASIWIAVASMLAAFNIKKAVDEDGKEVEPSFEYSSTGVVSAPLPFKCSITPRSPQVVEVIQATGGTQ</sequence>
<reference evidence="11" key="1">
    <citation type="submission" date="2020-05" db="EMBL/GenBank/DDBJ databases">
        <title>Mycena genomes resolve the evolution of fungal bioluminescence.</title>
        <authorList>
            <person name="Tsai I.J."/>
        </authorList>
    </citation>
    <scope>NUCLEOTIDE SEQUENCE</scope>
    <source>
        <strain evidence="11">CCC161011</strain>
    </source>
</reference>
<evidence type="ECO:0000256" key="6">
    <source>
        <dbReference type="ARBA" id="ARBA00023002"/>
    </source>
</evidence>
<dbReference type="SUPFAM" id="SSF48264">
    <property type="entry name" value="Cytochrome P450"/>
    <property type="match status" value="1"/>
</dbReference>
<keyword evidence="7 9" id="KW-0408">Iron</keyword>
<comment type="caution">
    <text evidence="11">The sequence shown here is derived from an EMBL/GenBank/DDBJ whole genome shotgun (WGS) entry which is preliminary data.</text>
</comment>
<comment type="similarity">
    <text evidence="3 10">Belongs to the cytochrome P450 family.</text>
</comment>
<dbReference type="PROSITE" id="PS00086">
    <property type="entry name" value="CYTOCHROME_P450"/>
    <property type="match status" value="1"/>
</dbReference>
<dbReference type="GO" id="GO:0020037">
    <property type="term" value="F:heme binding"/>
    <property type="evidence" value="ECO:0007669"/>
    <property type="project" value="InterPro"/>
</dbReference>
<keyword evidence="5 9" id="KW-0479">Metal-binding</keyword>